<feature type="non-terminal residue" evidence="1">
    <location>
        <position position="216"/>
    </location>
</feature>
<dbReference type="Gene3D" id="3.30.160.60">
    <property type="entry name" value="Classic Zinc Finger"/>
    <property type="match status" value="1"/>
</dbReference>
<proteinExistence type="predicted"/>
<dbReference type="EMBL" id="JAGEUA010000002">
    <property type="protein sequence ID" value="KAL1005420.1"/>
    <property type="molecule type" value="Genomic_DNA"/>
</dbReference>
<keyword evidence="2" id="KW-1185">Reference proteome</keyword>
<dbReference type="AlphaFoldDB" id="A0ABD0XQT9"/>
<dbReference type="InterPro" id="IPR036236">
    <property type="entry name" value="Znf_C2H2_sf"/>
</dbReference>
<gene>
    <name evidence="1" type="ORF">UPYG_G00058890</name>
</gene>
<accession>A0ABD0XQT9</accession>
<reference evidence="1 2" key="1">
    <citation type="submission" date="2024-06" db="EMBL/GenBank/DDBJ databases">
        <authorList>
            <person name="Pan Q."/>
            <person name="Wen M."/>
            <person name="Jouanno E."/>
            <person name="Zahm M."/>
            <person name="Klopp C."/>
            <person name="Cabau C."/>
            <person name="Louis A."/>
            <person name="Berthelot C."/>
            <person name="Parey E."/>
            <person name="Roest Crollius H."/>
            <person name="Montfort J."/>
            <person name="Robinson-Rechavi M."/>
            <person name="Bouchez O."/>
            <person name="Lampietro C."/>
            <person name="Lopez Roques C."/>
            <person name="Donnadieu C."/>
            <person name="Postlethwait J."/>
            <person name="Bobe J."/>
            <person name="Verreycken H."/>
            <person name="Guiguen Y."/>
        </authorList>
    </citation>
    <scope>NUCLEOTIDE SEQUENCE [LARGE SCALE GENOMIC DNA]</scope>
    <source>
        <strain evidence="1">Up_M1</strain>
        <tissue evidence="1">Testis</tissue>
    </source>
</reference>
<dbReference type="SUPFAM" id="SSF57667">
    <property type="entry name" value="beta-beta-alpha zinc fingers"/>
    <property type="match status" value="1"/>
</dbReference>
<evidence type="ECO:0000313" key="1">
    <source>
        <dbReference type="EMBL" id="KAL1005420.1"/>
    </source>
</evidence>
<evidence type="ECO:0000313" key="2">
    <source>
        <dbReference type="Proteomes" id="UP001557470"/>
    </source>
</evidence>
<dbReference type="Proteomes" id="UP001557470">
    <property type="component" value="Unassembled WGS sequence"/>
</dbReference>
<organism evidence="1 2">
    <name type="scientific">Umbra pygmaea</name>
    <name type="common">Eastern mudminnow</name>
    <dbReference type="NCBI Taxonomy" id="75934"/>
    <lineage>
        <taxon>Eukaryota</taxon>
        <taxon>Metazoa</taxon>
        <taxon>Chordata</taxon>
        <taxon>Craniata</taxon>
        <taxon>Vertebrata</taxon>
        <taxon>Euteleostomi</taxon>
        <taxon>Actinopterygii</taxon>
        <taxon>Neopterygii</taxon>
        <taxon>Teleostei</taxon>
        <taxon>Protacanthopterygii</taxon>
        <taxon>Esociformes</taxon>
        <taxon>Umbridae</taxon>
        <taxon>Umbra</taxon>
    </lineage>
</organism>
<sequence length="216" mass="24889">MNGASCRRRHPVLLIHPWASNGRNTYRRNSGKLIQRALNMRRQWSLKRVSVHLIDCRKTSEMVDSPNCQLLSENGLSGEADQHLYNEKKSRQWSLKRVSVGLIDCRKTSEMVDSPNCQLLSENGLSGEADQHFYNEKNSRQWSLKRVSVRLIDCRKTSEMVDSPDCQLLNENGLSGEADQHLYNEKKSIYKTNLKKHKHTPTGKKPYGCDQCGKRF</sequence>
<name>A0ABD0XQT9_UMBPY</name>
<comment type="caution">
    <text evidence="1">The sequence shown here is derived from an EMBL/GenBank/DDBJ whole genome shotgun (WGS) entry which is preliminary data.</text>
</comment>
<protein>
    <submittedName>
        <fullName evidence="1">Uncharacterized protein</fullName>
    </submittedName>
</protein>